<dbReference type="PROSITE" id="PS51318">
    <property type="entry name" value="TAT"/>
    <property type="match status" value="1"/>
</dbReference>
<dbReference type="InterPro" id="IPR006311">
    <property type="entry name" value="TAT_signal"/>
</dbReference>
<dbReference type="GO" id="GO:0015888">
    <property type="term" value="P:thiamine transport"/>
    <property type="evidence" value="ECO:0007669"/>
    <property type="project" value="TreeGrafter"/>
</dbReference>
<reference evidence="2" key="2">
    <citation type="submission" date="2020-09" db="EMBL/GenBank/DDBJ databases">
        <authorList>
            <person name="Sun Q."/>
            <person name="Sedlacek I."/>
        </authorList>
    </citation>
    <scope>NUCLEOTIDE SEQUENCE</scope>
    <source>
        <strain evidence="2">CCM 7684</strain>
    </source>
</reference>
<protein>
    <submittedName>
        <fullName evidence="2">Spermidine/putrescine ABC transporter substrate-binding protein</fullName>
    </submittedName>
</protein>
<dbReference type="GO" id="GO:0030975">
    <property type="term" value="F:thiamine binding"/>
    <property type="evidence" value="ECO:0007669"/>
    <property type="project" value="TreeGrafter"/>
</dbReference>
<comment type="caution">
    <text evidence="2">The sequence shown here is derived from an EMBL/GenBank/DDBJ whole genome shotgun (WGS) entry which is preliminary data.</text>
</comment>
<dbReference type="Gene3D" id="3.40.190.10">
    <property type="entry name" value="Periplasmic binding protein-like II"/>
    <property type="match status" value="2"/>
</dbReference>
<dbReference type="AlphaFoldDB" id="A0A8J2VMQ3"/>
<dbReference type="RefSeq" id="WP_188408238.1">
    <property type="nucleotide sequence ID" value="NZ_BMCP01000001.1"/>
</dbReference>
<accession>A0A8J2VMQ3</accession>
<evidence type="ECO:0000313" key="3">
    <source>
        <dbReference type="Proteomes" id="UP000602745"/>
    </source>
</evidence>
<organism evidence="2 3">
    <name type="scientific">Agaricicola taiwanensis</name>
    <dbReference type="NCBI Taxonomy" id="591372"/>
    <lineage>
        <taxon>Bacteria</taxon>
        <taxon>Pseudomonadati</taxon>
        <taxon>Pseudomonadota</taxon>
        <taxon>Alphaproteobacteria</taxon>
        <taxon>Rhodobacterales</taxon>
        <taxon>Paracoccaceae</taxon>
        <taxon>Agaricicola</taxon>
    </lineage>
</organism>
<dbReference type="PRINTS" id="PR00909">
    <property type="entry name" value="SPERMDNBNDNG"/>
</dbReference>
<dbReference type="InterPro" id="IPR001188">
    <property type="entry name" value="Sperm_putr-bd"/>
</dbReference>
<sequence>MTKPINSGLSLSRRNFLAGAATVGAVTLSKPFIISARSADTLVVNSQGGEFQPIIEETVIKPFEKKFGVQVIHDPTGSASQDYAKIRAARGAPGFDVAHNLTPPEVILGAKEKMLEPVTEREVPNLKYIWPQGQKVIPGFGVPHTYMYCALIYNKEKVKAPTSWADYWDPAKSGNPDLKGHLIAFHPNNLLAVYALLQAAELGGGGADNMEPAWEYLKKQKEYVGTVVTGSSEAVPYFENGEVWLAPYWSPRSGYYIERGMPFGMVIPTEGVNALCDVAAIPVGATNKKLAYEFLNFRLEKETQRAFSLAYHSSPGRGDIEDWPAEFAASQVVTQAQMDKLKFPDSALIGERRKDWTLRWQEIMA</sequence>
<evidence type="ECO:0000256" key="1">
    <source>
        <dbReference type="ARBA" id="ARBA00022729"/>
    </source>
</evidence>
<dbReference type="EMBL" id="BMCP01000001">
    <property type="protein sequence ID" value="GGE31850.1"/>
    <property type="molecule type" value="Genomic_DNA"/>
</dbReference>
<keyword evidence="1" id="KW-0732">Signal</keyword>
<dbReference type="GO" id="GO:0015846">
    <property type="term" value="P:polyamine transport"/>
    <property type="evidence" value="ECO:0007669"/>
    <property type="project" value="InterPro"/>
</dbReference>
<dbReference type="SUPFAM" id="SSF53850">
    <property type="entry name" value="Periplasmic binding protein-like II"/>
    <property type="match status" value="1"/>
</dbReference>
<dbReference type="GO" id="GO:0030288">
    <property type="term" value="C:outer membrane-bounded periplasmic space"/>
    <property type="evidence" value="ECO:0007669"/>
    <property type="project" value="TreeGrafter"/>
</dbReference>
<keyword evidence="3" id="KW-1185">Reference proteome</keyword>
<dbReference type="Pfam" id="PF13416">
    <property type="entry name" value="SBP_bac_8"/>
    <property type="match status" value="1"/>
</dbReference>
<dbReference type="InterPro" id="IPR006059">
    <property type="entry name" value="SBP"/>
</dbReference>
<proteinExistence type="predicted"/>
<dbReference type="GO" id="GO:0030976">
    <property type="term" value="F:thiamine pyrophosphate binding"/>
    <property type="evidence" value="ECO:0007669"/>
    <property type="project" value="TreeGrafter"/>
</dbReference>
<dbReference type="Proteomes" id="UP000602745">
    <property type="component" value="Unassembled WGS sequence"/>
</dbReference>
<dbReference type="GO" id="GO:0019808">
    <property type="term" value="F:polyamine binding"/>
    <property type="evidence" value="ECO:0007669"/>
    <property type="project" value="InterPro"/>
</dbReference>
<gene>
    <name evidence="2" type="ORF">GCM10007276_06310</name>
</gene>
<name>A0A8J2VMQ3_9RHOB</name>
<evidence type="ECO:0000313" key="2">
    <source>
        <dbReference type="EMBL" id="GGE31850.1"/>
    </source>
</evidence>
<dbReference type="PANTHER" id="PTHR30006">
    <property type="entry name" value="THIAMINE-BINDING PERIPLASMIC PROTEIN-RELATED"/>
    <property type="match status" value="1"/>
</dbReference>
<dbReference type="PANTHER" id="PTHR30006:SF2">
    <property type="entry name" value="ABC TRANSPORTER SUBSTRATE-BINDING PROTEIN"/>
    <property type="match status" value="1"/>
</dbReference>
<reference evidence="2" key="1">
    <citation type="journal article" date="2014" name="Int. J. Syst. Evol. Microbiol.">
        <title>Complete genome sequence of Corynebacterium casei LMG S-19264T (=DSM 44701T), isolated from a smear-ripened cheese.</title>
        <authorList>
            <consortium name="US DOE Joint Genome Institute (JGI-PGF)"/>
            <person name="Walter F."/>
            <person name="Albersmeier A."/>
            <person name="Kalinowski J."/>
            <person name="Ruckert C."/>
        </authorList>
    </citation>
    <scope>NUCLEOTIDE SEQUENCE</scope>
    <source>
        <strain evidence="2">CCM 7684</strain>
    </source>
</reference>